<dbReference type="EMBL" id="WVDC01000007">
    <property type="protein sequence ID" value="NKW43176.1"/>
    <property type="molecule type" value="Genomic_DNA"/>
</dbReference>
<dbReference type="SUPFAM" id="SSF161098">
    <property type="entry name" value="MetI-like"/>
    <property type="match status" value="1"/>
</dbReference>
<dbReference type="Proteomes" id="UP000608063">
    <property type="component" value="Unassembled WGS sequence"/>
</dbReference>
<dbReference type="Pfam" id="PF00528">
    <property type="entry name" value="BPD_transp_1"/>
    <property type="match status" value="1"/>
</dbReference>
<sequence length="363" mass="39430">MADSAELRRADEARAVVGVDDPDHGGRASGPEPGTARTGHDDEPRVVAARKKRDFRPIWLIAPTMVILAVVIVYPVLRAVYLSFQANKGIDPDTGRFTEGGFAGFKHYLQWLVQDCGGGAGTCPPGTLAHDFWSAAGVTIFFAVVTVAIEVLLGLWMATVMGKTFWGRSLLRASVLIPWAIPTAVTAKLWFFIFAENGIANKMLGTSIAWTTDPWASRFAVIIADVWKTTPFMALLILAGLQMIPQDVYEAAKVDGASAWQRFTRITLPLVKPALMVAVLFRTLDVLRMYDLPAILSGTSGATPNTTLSILVMADIRQGNFQSASALSTLIFLLIFAVAFVMVKFLGANAVRTQDEQRKGADR</sequence>
<feature type="transmembrane region" description="Helical" evidence="5">
    <location>
        <begin position="170"/>
        <end position="195"/>
    </location>
</feature>
<feature type="transmembrane region" description="Helical" evidence="5">
    <location>
        <begin position="58"/>
        <end position="77"/>
    </location>
</feature>
<dbReference type="EMBL" id="WVBC01000030">
    <property type="protein sequence ID" value="NKT79653.1"/>
    <property type="molecule type" value="Genomic_DNA"/>
</dbReference>
<dbReference type="PANTHER" id="PTHR43759:SF1">
    <property type="entry name" value="GLUCOSE IMPORT SYSTEM PERMEASE PROTEIN GLCT"/>
    <property type="match status" value="1"/>
</dbReference>
<dbReference type="GO" id="GO:0005886">
    <property type="term" value="C:plasma membrane"/>
    <property type="evidence" value="ECO:0007669"/>
    <property type="project" value="UniProtKB-SubCell"/>
</dbReference>
<keyword evidence="3 5" id="KW-1133">Transmembrane helix</keyword>
<dbReference type="InterPro" id="IPR000515">
    <property type="entry name" value="MetI-like"/>
</dbReference>
<keyword evidence="5" id="KW-0813">Transport</keyword>
<feature type="domain" description="ABC transmembrane type-1" evidence="7">
    <location>
        <begin position="136"/>
        <end position="342"/>
    </location>
</feature>
<dbReference type="CDD" id="cd06261">
    <property type="entry name" value="TM_PBP2"/>
    <property type="match status" value="1"/>
</dbReference>
<evidence type="ECO:0000256" key="2">
    <source>
        <dbReference type="ARBA" id="ARBA00022692"/>
    </source>
</evidence>
<proteinExistence type="inferred from homology"/>
<evidence type="ECO:0000256" key="6">
    <source>
        <dbReference type="SAM" id="MobiDB-lite"/>
    </source>
</evidence>
<dbReference type="AlphaFoldDB" id="A0A9Q4ZYK8"/>
<comment type="subcellular location">
    <subcellularLocation>
        <location evidence="5">Cell membrane</location>
        <topology evidence="5">Multi-pass membrane protein</topology>
    </subcellularLocation>
    <subcellularLocation>
        <location evidence="1">Membrane</location>
        <topology evidence="1">Multi-pass membrane protein</topology>
    </subcellularLocation>
</comment>
<dbReference type="Proteomes" id="UP000603463">
    <property type="component" value="Unassembled WGS sequence"/>
</dbReference>
<evidence type="ECO:0000259" key="7">
    <source>
        <dbReference type="PROSITE" id="PS50928"/>
    </source>
</evidence>
<comment type="similarity">
    <text evidence="5">Belongs to the binding-protein-dependent transport system permease family.</text>
</comment>
<feature type="transmembrane region" description="Helical" evidence="5">
    <location>
        <begin position="293"/>
        <end position="314"/>
    </location>
</feature>
<evidence type="ECO:0000256" key="4">
    <source>
        <dbReference type="ARBA" id="ARBA00023136"/>
    </source>
</evidence>
<reference evidence="8" key="1">
    <citation type="submission" date="2019-11" db="EMBL/GenBank/DDBJ databases">
        <title>Spread of Macrolides and rifampicin resistant Rhodococcus equi in clinical isolates in the USA.</title>
        <authorList>
            <person name="Alvarez-Narvaez S."/>
            <person name="Huber L."/>
            <person name="Cohen N.D."/>
            <person name="Slovis N."/>
            <person name="Greiter M."/>
            <person name="Giguere S."/>
            <person name="Hart K."/>
        </authorList>
    </citation>
    <scope>NUCLEOTIDE SEQUENCE</scope>
    <source>
        <strain evidence="8">Lh_17</strain>
    </source>
</reference>
<comment type="caution">
    <text evidence="9">The sequence shown here is derived from an EMBL/GenBank/DDBJ whole genome shotgun (WGS) entry which is preliminary data.</text>
</comment>
<keyword evidence="4 5" id="KW-0472">Membrane</keyword>
<dbReference type="GeneID" id="57580284"/>
<name>A0A9Q4ZYK8_RHOHA</name>
<reference evidence="9" key="2">
    <citation type="journal article" date="2020" name="Environ. Microbiol.">
        <title>The novel and transferable erm(51) gene confers Macrolides, Lincosamides, and Streptogramins B (MLSB) resistance to clonal Rhodococcus equi in the environment.</title>
        <authorList>
            <person name="Huber L."/>
            <person name="Giguere S."/>
            <person name="Slovis N.M."/>
            <person name="Alvarez-Narvaez S."/>
            <person name="Hart K.A."/>
            <person name="Greiter M."/>
            <person name="Morris E.R.A."/>
            <person name="Cohen N.D."/>
        </authorList>
    </citation>
    <scope>NUCLEOTIDE SEQUENCE</scope>
    <source>
        <strain evidence="9">Lh_116_1</strain>
        <strain evidence="10">Lh_16_1</strain>
    </source>
</reference>
<dbReference type="InterPro" id="IPR052730">
    <property type="entry name" value="Sugar_ABC_transporter"/>
</dbReference>
<evidence type="ECO:0000313" key="11">
    <source>
        <dbReference type="Proteomes" id="UP000603463"/>
    </source>
</evidence>
<evidence type="ECO:0000256" key="3">
    <source>
        <dbReference type="ARBA" id="ARBA00022989"/>
    </source>
</evidence>
<accession>A0A9Q4ZYK8</accession>
<dbReference type="InterPro" id="IPR035906">
    <property type="entry name" value="MetI-like_sf"/>
</dbReference>
<dbReference type="PANTHER" id="PTHR43759">
    <property type="entry name" value="TREHALOSE TRANSPORT SYSTEM PERMEASE PROTEIN SUGA"/>
    <property type="match status" value="1"/>
</dbReference>
<dbReference type="Proteomes" id="UP000808906">
    <property type="component" value="Unassembled WGS sequence"/>
</dbReference>
<dbReference type="EMBL" id="WUXR01000021">
    <property type="protein sequence ID" value="MBM4568550.1"/>
    <property type="molecule type" value="Genomic_DNA"/>
</dbReference>
<dbReference type="GO" id="GO:0055085">
    <property type="term" value="P:transmembrane transport"/>
    <property type="evidence" value="ECO:0007669"/>
    <property type="project" value="InterPro"/>
</dbReference>
<evidence type="ECO:0000313" key="9">
    <source>
        <dbReference type="EMBL" id="NKT79653.1"/>
    </source>
</evidence>
<dbReference type="RefSeq" id="WP_005516719.1">
    <property type="nucleotide sequence ID" value="NZ_AP024181.1"/>
</dbReference>
<gene>
    <name evidence="8" type="ORF">GS441_25010</name>
    <name evidence="9" type="ORF">GS882_16215</name>
    <name evidence="10" type="ORF">GS947_16575</name>
</gene>
<feature type="compositionally biased region" description="Basic and acidic residues" evidence="6">
    <location>
        <begin position="1"/>
        <end position="14"/>
    </location>
</feature>
<keyword evidence="2 5" id="KW-0812">Transmembrane</keyword>
<dbReference type="PROSITE" id="PS50928">
    <property type="entry name" value="ABC_TM1"/>
    <property type="match status" value="1"/>
</dbReference>
<feature type="region of interest" description="Disordered" evidence="6">
    <location>
        <begin position="1"/>
        <end position="44"/>
    </location>
</feature>
<feature type="transmembrane region" description="Helical" evidence="5">
    <location>
        <begin position="215"/>
        <end position="241"/>
    </location>
</feature>
<evidence type="ECO:0000313" key="8">
    <source>
        <dbReference type="EMBL" id="MBM4568550.1"/>
    </source>
</evidence>
<feature type="transmembrane region" description="Helical" evidence="5">
    <location>
        <begin position="326"/>
        <end position="346"/>
    </location>
</feature>
<feature type="transmembrane region" description="Helical" evidence="5">
    <location>
        <begin position="132"/>
        <end position="158"/>
    </location>
</feature>
<evidence type="ECO:0000256" key="5">
    <source>
        <dbReference type="RuleBase" id="RU363032"/>
    </source>
</evidence>
<evidence type="ECO:0000313" key="10">
    <source>
        <dbReference type="EMBL" id="NKW43176.1"/>
    </source>
</evidence>
<organism evidence="9 11">
    <name type="scientific">Rhodococcus hoagii</name>
    <name type="common">Corynebacterium equii</name>
    <dbReference type="NCBI Taxonomy" id="43767"/>
    <lineage>
        <taxon>Bacteria</taxon>
        <taxon>Bacillati</taxon>
        <taxon>Actinomycetota</taxon>
        <taxon>Actinomycetes</taxon>
        <taxon>Mycobacteriales</taxon>
        <taxon>Nocardiaceae</taxon>
        <taxon>Prescottella</taxon>
    </lineage>
</organism>
<evidence type="ECO:0000256" key="1">
    <source>
        <dbReference type="ARBA" id="ARBA00004141"/>
    </source>
</evidence>
<protein>
    <submittedName>
        <fullName evidence="9">ABC transporter permease subunit</fullName>
    </submittedName>
</protein>
<dbReference type="Gene3D" id="1.10.3720.10">
    <property type="entry name" value="MetI-like"/>
    <property type="match status" value="1"/>
</dbReference>